<dbReference type="eggNOG" id="KOG4441">
    <property type="taxonomic scope" value="Eukaryota"/>
</dbReference>
<evidence type="ECO:0000313" key="2">
    <source>
        <dbReference type="EMBL" id="EFN53160.1"/>
    </source>
</evidence>
<keyword evidence="3" id="KW-1185">Reference proteome</keyword>
<dbReference type="Gene3D" id="2.60.120.260">
    <property type="entry name" value="Galactose-binding domain-like"/>
    <property type="match status" value="1"/>
</dbReference>
<dbReference type="Proteomes" id="UP000008141">
    <property type="component" value="Unassembled WGS sequence"/>
</dbReference>
<dbReference type="AlphaFoldDB" id="E1ZLM6"/>
<dbReference type="PANTHER" id="PTHR47457">
    <property type="entry name" value="OS05G0345500 PROTEIN"/>
    <property type="match status" value="1"/>
</dbReference>
<name>E1ZLM6_CHLVA</name>
<dbReference type="OrthoDB" id="19132at2759"/>
<dbReference type="STRING" id="554065.E1ZLM6"/>
<dbReference type="SUPFAM" id="SSF49785">
    <property type="entry name" value="Galactose-binding domain-like"/>
    <property type="match status" value="1"/>
</dbReference>
<organism evidence="3">
    <name type="scientific">Chlorella variabilis</name>
    <name type="common">Green alga</name>
    <dbReference type="NCBI Taxonomy" id="554065"/>
    <lineage>
        <taxon>Eukaryota</taxon>
        <taxon>Viridiplantae</taxon>
        <taxon>Chlorophyta</taxon>
        <taxon>core chlorophytes</taxon>
        <taxon>Trebouxiophyceae</taxon>
        <taxon>Chlorellales</taxon>
        <taxon>Chlorellaceae</taxon>
        <taxon>Chlorella clade</taxon>
        <taxon>Chlorella</taxon>
    </lineage>
</organism>
<dbReference type="GeneID" id="17352739"/>
<accession>E1ZLM6</accession>
<dbReference type="SMART" id="SM00875">
    <property type="entry name" value="BACK"/>
    <property type="match status" value="1"/>
</dbReference>
<dbReference type="RefSeq" id="XP_005845262.1">
    <property type="nucleotide sequence ID" value="XM_005845200.1"/>
</dbReference>
<protein>
    <recommendedName>
        <fullName evidence="1">BACK domain-containing protein</fullName>
    </recommendedName>
</protein>
<dbReference type="PANTHER" id="PTHR47457:SF1">
    <property type="entry name" value="BTB DOMAIN-CONTAINING PROTEIN-RELATED"/>
    <property type="match status" value="1"/>
</dbReference>
<dbReference type="OMA" id="HRNSCLK"/>
<dbReference type="EMBL" id="GL433852">
    <property type="protein sequence ID" value="EFN53160.1"/>
    <property type="molecule type" value="Genomic_DNA"/>
</dbReference>
<dbReference type="eggNOG" id="KOG4276">
    <property type="taxonomic scope" value="Eukaryota"/>
</dbReference>
<sequence length="669" mass="72726">MSRTLTSCGVVGDVLVVAPMEAVWLTGSELQLQDGRGCLSFEVKGDTDATVLLKQQSGSRRWQHLALGAAAAAAANGQPAAGRGSPVEQNYTIILGSHRNSCLKFEKDGELCCMVPTAPEAKLSSSSFSKYWLNFDGGAISVGTGEPGDNLCYTWTDPDPIPNIHYAGLSAWDKHVGYRNLCMHPALALLPRSPSPKQQRAAGAGQQQPWELWPEEAQTPPSASPPSLLDCCQAALLRGLTPLSVCDLLQVADCLSPVADRLRSHAVEYAAQHFSAVAAQDLAGLCSLSTACLSEILCSQSLDCHEKAVFDAVMKWAGYGCDVADLSSACHPMQDLDQLLPCIRFPLMRDEELEAVRRHAMCQRSSLLQELLQEALDARMDEEGQRAPQASLQASGRSQWPQRAAPARCPACWQASQSQKSRACARPPRRRHCAALRGQRGPISVQGKRHVRALTASEQLASSRFRLRRAPGCAELIYMYDGDKNGVCWHLGSRGGSQPWVNPVLAGRLQVRASSPACRSTDPKALAGNNFARCNFAGPRMENGQLSSWWVLDLGPEHRLICNHYTLRHDGSTDFLRSWVLQGSNDGASWADLRRHISDRTVRMPGQYASWPVSSHAAAVPYRMFRLLLVGPNPEAANPHHVCLSFWELYGYLYSKQAGQGAGAAPCGA</sequence>
<evidence type="ECO:0000313" key="3">
    <source>
        <dbReference type="Proteomes" id="UP000008141"/>
    </source>
</evidence>
<dbReference type="Pfam" id="PF07707">
    <property type="entry name" value="BACK"/>
    <property type="match status" value="1"/>
</dbReference>
<dbReference type="InterPro" id="IPR008979">
    <property type="entry name" value="Galactose-bd-like_sf"/>
</dbReference>
<dbReference type="Pfam" id="PF12248">
    <property type="entry name" value="Methyltransf_FA"/>
    <property type="match status" value="1"/>
</dbReference>
<dbReference type="InParanoid" id="E1ZLM6"/>
<reference evidence="2 3" key="1">
    <citation type="journal article" date="2010" name="Plant Cell">
        <title>The Chlorella variabilis NC64A genome reveals adaptation to photosymbiosis, coevolution with viruses, and cryptic sex.</title>
        <authorList>
            <person name="Blanc G."/>
            <person name="Duncan G."/>
            <person name="Agarkova I."/>
            <person name="Borodovsky M."/>
            <person name="Gurnon J."/>
            <person name="Kuo A."/>
            <person name="Lindquist E."/>
            <person name="Lucas S."/>
            <person name="Pangilinan J."/>
            <person name="Polle J."/>
            <person name="Salamov A."/>
            <person name="Terry A."/>
            <person name="Yamada T."/>
            <person name="Dunigan D.D."/>
            <person name="Grigoriev I.V."/>
            <person name="Claverie J.M."/>
            <person name="Van Etten J.L."/>
        </authorList>
    </citation>
    <scope>NUCLEOTIDE SEQUENCE [LARGE SCALE GENOMIC DNA]</scope>
    <source>
        <strain evidence="2 3">NC64A</strain>
    </source>
</reference>
<gene>
    <name evidence="2" type="ORF">CHLNCDRAFT_58586</name>
</gene>
<dbReference type="FunCoup" id="E1ZLM6">
    <property type="interactions" value="10"/>
</dbReference>
<dbReference type="InterPro" id="IPR011705">
    <property type="entry name" value="BACK"/>
</dbReference>
<dbReference type="InterPro" id="IPR022041">
    <property type="entry name" value="Methyltransf_FA"/>
</dbReference>
<dbReference type="KEGG" id="cvr:CHLNCDRAFT_58586"/>
<proteinExistence type="predicted"/>
<feature type="domain" description="BACK" evidence="1">
    <location>
        <begin position="245"/>
        <end position="357"/>
    </location>
</feature>
<dbReference type="Gene3D" id="1.25.40.420">
    <property type="match status" value="1"/>
</dbReference>
<evidence type="ECO:0000259" key="1">
    <source>
        <dbReference type="SMART" id="SM00875"/>
    </source>
</evidence>